<evidence type="ECO:0000256" key="9">
    <source>
        <dbReference type="ARBA" id="ARBA00023136"/>
    </source>
</evidence>
<feature type="transmembrane region" description="Helical" evidence="10">
    <location>
        <begin position="110"/>
        <end position="131"/>
    </location>
</feature>
<evidence type="ECO:0000313" key="13">
    <source>
        <dbReference type="Proteomes" id="UP000305760"/>
    </source>
</evidence>
<dbReference type="RefSeq" id="WP_139448692.1">
    <property type="nucleotide sequence ID" value="NZ_SMDR01000002.1"/>
</dbReference>
<keyword evidence="4" id="KW-1003">Cell membrane</keyword>
<accession>A0A5C4RS22</accession>
<keyword evidence="6 10" id="KW-0812">Transmembrane</keyword>
<evidence type="ECO:0000313" key="12">
    <source>
        <dbReference type="EMBL" id="TNJ33858.1"/>
    </source>
</evidence>
<evidence type="ECO:0000256" key="10">
    <source>
        <dbReference type="SAM" id="Phobius"/>
    </source>
</evidence>
<feature type="transmembrane region" description="Helical" evidence="10">
    <location>
        <begin position="173"/>
        <end position="192"/>
    </location>
</feature>
<dbReference type="GO" id="GO:0140359">
    <property type="term" value="F:ABC-type transporter activity"/>
    <property type="evidence" value="ECO:0007669"/>
    <property type="project" value="InterPro"/>
</dbReference>
<name>A0A5C4RS22_9GAMM</name>
<reference evidence="12 13" key="1">
    <citation type="submission" date="2019-03" db="EMBL/GenBank/DDBJ databases">
        <title>Arenimonas daejeonensis sp. nov., isolated from compost.</title>
        <authorList>
            <person name="Jeon C.O."/>
        </authorList>
    </citation>
    <scope>NUCLEOTIDE SEQUENCE [LARGE SCALE GENOMIC DNA]</scope>
    <source>
        <strain evidence="12 13">R29</strain>
    </source>
</reference>
<gene>
    <name evidence="12" type="ORF">E1B00_11050</name>
</gene>
<organism evidence="12 13">
    <name type="scientific">Arenimonas terrae</name>
    <dbReference type="NCBI Taxonomy" id="2546226"/>
    <lineage>
        <taxon>Bacteria</taxon>
        <taxon>Pseudomonadati</taxon>
        <taxon>Pseudomonadota</taxon>
        <taxon>Gammaproteobacteria</taxon>
        <taxon>Lysobacterales</taxon>
        <taxon>Lysobacteraceae</taxon>
        <taxon>Arenimonas</taxon>
    </lineage>
</organism>
<evidence type="ECO:0000256" key="2">
    <source>
        <dbReference type="ARBA" id="ARBA00007783"/>
    </source>
</evidence>
<dbReference type="GO" id="GO:0043190">
    <property type="term" value="C:ATP-binding cassette (ABC) transporter complex"/>
    <property type="evidence" value="ECO:0007669"/>
    <property type="project" value="InterPro"/>
</dbReference>
<proteinExistence type="inferred from homology"/>
<dbReference type="InterPro" id="IPR000412">
    <property type="entry name" value="ABC_2_transport"/>
</dbReference>
<comment type="similarity">
    <text evidence="2">Belongs to the ABC-2 integral membrane protein family.</text>
</comment>
<sequence>MLFRHLRASLREPEFWAYATWLDIVTKYRRSRLGLVWLLMPPALYTFGVGTFFARLQNSDPLEFIPHLGIGYVVFRLLSNTINDACSALPNHSSFILDGHMRLTDFVLRVLAKALFYFLTAAPLMVIALAMAPNFQPAGLVSLLPALLVAVLNVSWIGIVVSLLGARFPDIHELMGSVFVFGFILTPILWYADRAPAGTARGTFMRMNPLYHMVESVRAPLLGEPIEPLTFYYLAVMTVLGWIIAWWLYRRYARFVPLWV</sequence>
<dbReference type="PANTHER" id="PTHR30413:SF10">
    <property type="entry name" value="CAPSULE POLYSACCHARIDE EXPORT INNER-MEMBRANE PROTEIN CTRC"/>
    <property type="match status" value="1"/>
</dbReference>
<keyword evidence="9 10" id="KW-0472">Membrane</keyword>
<dbReference type="AlphaFoldDB" id="A0A5C4RS22"/>
<evidence type="ECO:0000259" key="11">
    <source>
        <dbReference type="Pfam" id="PF01061"/>
    </source>
</evidence>
<dbReference type="OrthoDB" id="9796017at2"/>
<evidence type="ECO:0000256" key="4">
    <source>
        <dbReference type="ARBA" id="ARBA00022475"/>
    </source>
</evidence>
<evidence type="ECO:0000256" key="8">
    <source>
        <dbReference type="ARBA" id="ARBA00023047"/>
    </source>
</evidence>
<comment type="caution">
    <text evidence="12">The sequence shown here is derived from an EMBL/GenBank/DDBJ whole genome shotgun (WGS) entry which is preliminary data.</text>
</comment>
<feature type="transmembrane region" description="Helical" evidence="10">
    <location>
        <begin position="230"/>
        <end position="249"/>
    </location>
</feature>
<dbReference type="Proteomes" id="UP000305760">
    <property type="component" value="Unassembled WGS sequence"/>
</dbReference>
<feature type="transmembrane region" description="Helical" evidence="10">
    <location>
        <begin position="143"/>
        <end position="166"/>
    </location>
</feature>
<evidence type="ECO:0000256" key="7">
    <source>
        <dbReference type="ARBA" id="ARBA00022989"/>
    </source>
</evidence>
<dbReference type="EMBL" id="SMDR01000002">
    <property type="protein sequence ID" value="TNJ33858.1"/>
    <property type="molecule type" value="Genomic_DNA"/>
</dbReference>
<evidence type="ECO:0000256" key="5">
    <source>
        <dbReference type="ARBA" id="ARBA00022597"/>
    </source>
</evidence>
<comment type="subcellular location">
    <subcellularLocation>
        <location evidence="1">Cell membrane</location>
        <topology evidence="1">Multi-pass membrane protein</topology>
    </subcellularLocation>
</comment>
<dbReference type="PANTHER" id="PTHR30413">
    <property type="entry name" value="INNER MEMBRANE TRANSPORT PERMEASE"/>
    <property type="match status" value="1"/>
</dbReference>
<dbReference type="Pfam" id="PF01061">
    <property type="entry name" value="ABC2_membrane"/>
    <property type="match status" value="1"/>
</dbReference>
<keyword evidence="13" id="KW-1185">Reference proteome</keyword>
<dbReference type="GO" id="GO:0015774">
    <property type="term" value="P:polysaccharide transport"/>
    <property type="evidence" value="ECO:0007669"/>
    <property type="project" value="UniProtKB-KW"/>
</dbReference>
<dbReference type="PRINTS" id="PR00164">
    <property type="entry name" value="ABC2TRNSPORT"/>
</dbReference>
<dbReference type="InterPro" id="IPR013525">
    <property type="entry name" value="ABC2_TM"/>
</dbReference>
<feature type="domain" description="ABC-2 type transporter transmembrane" evidence="11">
    <location>
        <begin position="20"/>
        <end position="220"/>
    </location>
</feature>
<keyword evidence="8" id="KW-0625">Polysaccharide transport</keyword>
<keyword evidence="7 10" id="KW-1133">Transmembrane helix</keyword>
<protein>
    <recommendedName>
        <fullName evidence="11">ABC-2 type transporter transmembrane domain-containing protein</fullName>
    </recommendedName>
</protein>
<keyword evidence="3" id="KW-0813">Transport</keyword>
<evidence type="ECO:0000256" key="3">
    <source>
        <dbReference type="ARBA" id="ARBA00022448"/>
    </source>
</evidence>
<feature type="transmembrane region" description="Helical" evidence="10">
    <location>
        <begin position="35"/>
        <end position="54"/>
    </location>
</feature>
<evidence type="ECO:0000256" key="1">
    <source>
        <dbReference type="ARBA" id="ARBA00004651"/>
    </source>
</evidence>
<keyword evidence="5" id="KW-0762">Sugar transport</keyword>
<dbReference type="GO" id="GO:0015920">
    <property type="term" value="P:lipopolysaccharide transport"/>
    <property type="evidence" value="ECO:0007669"/>
    <property type="project" value="TreeGrafter"/>
</dbReference>
<evidence type="ECO:0000256" key="6">
    <source>
        <dbReference type="ARBA" id="ARBA00022692"/>
    </source>
</evidence>